<dbReference type="InterPro" id="IPR051916">
    <property type="entry name" value="GPI-anchor_lipid_remodeler"/>
</dbReference>
<keyword evidence="2" id="KW-0378">Hydrolase</keyword>
<name>A0A139SQE4_9BACT</name>
<dbReference type="GO" id="GO:0004519">
    <property type="term" value="F:endonuclease activity"/>
    <property type="evidence" value="ECO:0007669"/>
    <property type="project" value="UniProtKB-KW"/>
</dbReference>
<dbReference type="PANTHER" id="PTHR14859">
    <property type="entry name" value="CALCOFLUOR WHITE HYPERSENSITIVE PROTEIN PRECURSOR"/>
    <property type="match status" value="1"/>
</dbReference>
<dbReference type="Pfam" id="PF03372">
    <property type="entry name" value="Exo_endo_phos"/>
    <property type="match status" value="1"/>
</dbReference>
<feature type="domain" description="Endonuclease/exonuclease/phosphatase" evidence="1">
    <location>
        <begin position="9"/>
        <end position="250"/>
    </location>
</feature>
<comment type="caution">
    <text evidence="2">The sequence shown here is derived from an EMBL/GenBank/DDBJ whole genome shotgun (WGS) entry which is preliminary data.</text>
</comment>
<proteinExistence type="predicted"/>
<dbReference type="InterPro" id="IPR005135">
    <property type="entry name" value="Endo/exonuclease/phosphatase"/>
</dbReference>
<dbReference type="GO" id="GO:0006506">
    <property type="term" value="P:GPI anchor biosynthetic process"/>
    <property type="evidence" value="ECO:0007669"/>
    <property type="project" value="TreeGrafter"/>
</dbReference>
<sequence>MQQQRLRILTFNIAHGRGLAPIQGLTLRRKLRTNLRRIARLILKLSPDIVALQEIDQHSRWAGNFDQLEYLRMHTGYPHAVFGINNHREGLLNLSYGNAFLSKLPVLDWESRAFGTRRVGEKGFLYAEFDCGGGGRLPLLNMHLHYRSRVRRFRQIEQVMDYVAAKHFDCGAQWALLPIVCGDLNNAAHLPDATAQLLRYFSLHGHYSLHPQGGFTFPSALPSRGLDFIFLPPGCAEVRCEIVPSYLSDHRPVWVDFALARNQVS</sequence>
<dbReference type="PANTHER" id="PTHR14859:SF15">
    <property type="entry name" value="ENDONUCLEASE_EXONUCLEASE_PHOSPHATASE DOMAIN-CONTAINING PROTEIN"/>
    <property type="match status" value="1"/>
</dbReference>
<dbReference type="Proteomes" id="UP000070058">
    <property type="component" value="Unassembled WGS sequence"/>
</dbReference>
<accession>A0A139SQE4</accession>
<evidence type="ECO:0000259" key="1">
    <source>
        <dbReference type="Pfam" id="PF03372"/>
    </source>
</evidence>
<reference evidence="3" key="1">
    <citation type="submission" date="2016-02" db="EMBL/GenBank/DDBJ databases">
        <authorList>
            <person name="Sanders J.G."/>
            <person name="Lin J.Y."/>
            <person name="Wertz J.T."/>
            <person name="Russell J.A."/>
            <person name="Moreau C.S."/>
            <person name="Powell S."/>
        </authorList>
    </citation>
    <scope>NUCLEOTIDE SEQUENCE [LARGE SCALE GENOMIC DNA]</scope>
    <source>
        <strain evidence="3">CAG34</strain>
    </source>
</reference>
<gene>
    <name evidence="2" type="ORF">AXK11_03210</name>
</gene>
<dbReference type="RefSeq" id="WP_068629193.1">
    <property type="nucleotide sequence ID" value="NZ_LSZQ01000028.1"/>
</dbReference>
<keyword evidence="2" id="KW-0540">Nuclease</keyword>
<evidence type="ECO:0000313" key="2">
    <source>
        <dbReference type="EMBL" id="KXU36819.1"/>
    </source>
</evidence>
<organism evidence="2 3">
    <name type="scientific">Cephaloticoccus primus</name>
    <dbReference type="NCBI Taxonomy" id="1548207"/>
    <lineage>
        <taxon>Bacteria</taxon>
        <taxon>Pseudomonadati</taxon>
        <taxon>Verrucomicrobiota</taxon>
        <taxon>Opitutia</taxon>
        <taxon>Opitutales</taxon>
        <taxon>Opitutaceae</taxon>
        <taxon>Cephaloticoccus</taxon>
    </lineage>
</organism>
<dbReference type="InterPro" id="IPR036691">
    <property type="entry name" value="Endo/exonu/phosph_ase_sf"/>
</dbReference>
<dbReference type="Gene3D" id="3.60.10.10">
    <property type="entry name" value="Endonuclease/exonuclease/phosphatase"/>
    <property type="match status" value="1"/>
</dbReference>
<dbReference type="GO" id="GO:0016020">
    <property type="term" value="C:membrane"/>
    <property type="evidence" value="ECO:0007669"/>
    <property type="project" value="GOC"/>
</dbReference>
<dbReference type="SUPFAM" id="SSF56219">
    <property type="entry name" value="DNase I-like"/>
    <property type="match status" value="1"/>
</dbReference>
<dbReference type="EMBL" id="LSZQ01000028">
    <property type="protein sequence ID" value="KXU36819.1"/>
    <property type="molecule type" value="Genomic_DNA"/>
</dbReference>
<dbReference type="OrthoDB" id="9793162at2"/>
<evidence type="ECO:0000313" key="3">
    <source>
        <dbReference type="Proteomes" id="UP000070058"/>
    </source>
</evidence>
<protein>
    <submittedName>
        <fullName evidence="2">Endonuclease</fullName>
    </submittedName>
</protein>
<keyword evidence="3" id="KW-1185">Reference proteome</keyword>
<dbReference type="AlphaFoldDB" id="A0A139SQE4"/>
<dbReference type="STRING" id="1548207.AXK11_03210"/>
<keyword evidence="2" id="KW-0255">Endonuclease</keyword>